<evidence type="ECO:0000313" key="4">
    <source>
        <dbReference type="Proteomes" id="UP000280228"/>
    </source>
</evidence>
<dbReference type="EMBL" id="CP034662">
    <property type="protein sequence ID" value="AZQ92466.1"/>
    <property type="molecule type" value="Genomic_DNA"/>
</dbReference>
<sequence length="40" mass="4831">MINFFCRNHGFILTKITKTLYNEVLRCIIAYFLDDDLNFN</sequence>
<dbReference type="AlphaFoldDB" id="A0A3Q9GC28"/>
<name>A0A3Q9GC28_MORCA</name>
<evidence type="ECO:0000313" key="1">
    <source>
        <dbReference type="EMBL" id="AZQ92466.1"/>
    </source>
</evidence>
<evidence type="ECO:0000313" key="3">
    <source>
        <dbReference type="Proteomes" id="UP000268436"/>
    </source>
</evidence>
<dbReference type="EMBL" id="RYER01000021">
    <property type="protein sequence ID" value="RUO13310.1"/>
    <property type="molecule type" value="Genomic_DNA"/>
</dbReference>
<proteinExistence type="predicted"/>
<dbReference type="Proteomes" id="UP000268436">
    <property type="component" value="Unassembled WGS sequence"/>
</dbReference>
<dbReference type="Proteomes" id="UP000280228">
    <property type="component" value="Chromosome"/>
</dbReference>
<reference evidence="3 4" key="1">
    <citation type="submission" date="2018-12" db="EMBL/GenBank/DDBJ databases">
        <title>Persistence of Moraxella catarrhalis in Chronic Obstructive Pulmonary Disease and Regulation of the Hag/MID Adhesin.</title>
        <authorList>
            <person name="Murphy T."/>
            <person name="Zhao X."/>
            <person name="Vyas G."/>
            <person name="Aluvathingal J."/>
            <person name="Nadendla S."/>
            <person name="Tallon L."/>
            <person name="Tettelin H."/>
        </authorList>
    </citation>
    <scope>NUCLEOTIDE SEQUENCE [LARGE SCALE GENOMIC DNA]</scope>
    <source>
        <strain evidence="2 3">173P27B1</strain>
        <strain evidence="1 4">46P58B1</strain>
    </source>
</reference>
<evidence type="ECO:0000313" key="2">
    <source>
        <dbReference type="EMBL" id="RUO13310.1"/>
    </source>
</evidence>
<keyword evidence="3" id="KW-1185">Reference proteome</keyword>
<protein>
    <submittedName>
        <fullName evidence="1">Uncharacterized protein</fullName>
    </submittedName>
</protein>
<organism evidence="1 4">
    <name type="scientific">Moraxella catarrhalis</name>
    <name type="common">Branhamella catarrhalis</name>
    <dbReference type="NCBI Taxonomy" id="480"/>
    <lineage>
        <taxon>Bacteria</taxon>
        <taxon>Pseudomonadati</taxon>
        <taxon>Pseudomonadota</taxon>
        <taxon>Gammaproteobacteria</taxon>
        <taxon>Moraxellales</taxon>
        <taxon>Moraxellaceae</taxon>
        <taxon>Moraxella</taxon>
    </lineage>
</organism>
<gene>
    <name evidence="1" type="ORF">EJK53_0453</name>
    <name evidence="2" type="ORF">EJK54_0072</name>
</gene>
<accession>A0A3Q9GC28</accession>